<keyword evidence="4" id="KW-1185">Reference proteome</keyword>
<sequence>MKSVLKGNVFWVGKVDWELQTFHGNEYSTHNGSSYNAYLIKEEKTVLIDTVWAPFAKEFVENLASEIDLNQIDFIIANHGEPDHSGALPALMQRIPKTPIYCTANAVKSLRGQYHQDWDFHVVKTGDKLSVGNGKELIFVEMPMLHWPDSMATYLTGDQILFSNDAFGQHLATTALFNDLVDQCGLMNEAMKYYANILTPFSQILRKKLEEITAFNLQIDMIATSHGVVWRDNPMQIVEKYALWADDYQENQITIIYDTMWNGTRALAEKIAEGIHAAAPDVAVKVFNITKSDENDVITEVFKSKTVLVGSPTNSRSVLHSIAGFIHLMKELRFKNKKAAAFGCYGWSGEAVGVISAMLEDAGFQIVDQGFKNQWNPDGDARRRAFEFGEKIAAM</sequence>
<dbReference type="Pfam" id="PF00258">
    <property type="entry name" value="Flavodoxin_1"/>
    <property type="match status" value="1"/>
</dbReference>
<comment type="similarity">
    <text evidence="1">In the N-terminal section; belongs to the zinc metallo-hydrolase group 3 family.</text>
</comment>
<dbReference type="RefSeq" id="WP_073082737.1">
    <property type="nucleotide sequence ID" value="NZ_FQXV01000019.1"/>
</dbReference>
<dbReference type="STRING" id="1123282.SAMN02745823_03679"/>
<dbReference type="InterPro" id="IPR001279">
    <property type="entry name" value="Metallo-B-lactamas"/>
</dbReference>
<dbReference type="GO" id="GO:0010181">
    <property type="term" value="F:FMN binding"/>
    <property type="evidence" value="ECO:0007669"/>
    <property type="project" value="InterPro"/>
</dbReference>
<dbReference type="InterPro" id="IPR008254">
    <property type="entry name" value="Flavodoxin/NO_synth"/>
</dbReference>
<dbReference type="PIRSF" id="PIRSF005243">
    <property type="entry name" value="ROO"/>
    <property type="match status" value="1"/>
</dbReference>
<dbReference type="InterPro" id="IPR045761">
    <property type="entry name" value="ODP_dom"/>
</dbReference>
<protein>
    <submittedName>
        <fullName evidence="3">Flavorubredoxin</fullName>
    </submittedName>
</protein>
<dbReference type="AlphaFoldDB" id="A0A1M5ZFU4"/>
<evidence type="ECO:0000313" key="4">
    <source>
        <dbReference type="Proteomes" id="UP000183995"/>
    </source>
</evidence>
<name>A0A1M5ZFU4_9FIRM</name>
<dbReference type="Gene3D" id="3.60.15.10">
    <property type="entry name" value="Ribonuclease Z/Hydroxyacylglutathione hydrolase-like"/>
    <property type="match status" value="1"/>
</dbReference>
<dbReference type="GO" id="GO:0016651">
    <property type="term" value="F:oxidoreductase activity, acting on NAD(P)H"/>
    <property type="evidence" value="ECO:0007669"/>
    <property type="project" value="UniProtKB-ARBA"/>
</dbReference>
<dbReference type="PANTHER" id="PTHR43717:SF1">
    <property type="entry name" value="ANAEROBIC NITRIC OXIDE REDUCTASE FLAVORUBREDOXIN"/>
    <property type="match status" value="1"/>
</dbReference>
<dbReference type="CDD" id="cd07709">
    <property type="entry name" value="flavodiiron_proteins_MBL-fold"/>
    <property type="match status" value="1"/>
</dbReference>
<gene>
    <name evidence="3" type="ORF">SAMN02745823_03679</name>
</gene>
<evidence type="ECO:0000313" key="3">
    <source>
        <dbReference type="EMBL" id="SHI23107.1"/>
    </source>
</evidence>
<organism evidence="3 4">
    <name type="scientific">Sporobacter termitidis DSM 10068</name>
    <dbReference type="NCBI Taxonomy" id="1123282"/>
    <lineage>
        <taxon>Bacteria</taxon>
        <taxon>Bacillati</taxon>
        <taxon>Bacillota</taxon>
        <taxon>Clostridia</taxon>
        <taxon>Eubacteriales</taxon>
        <taxon>Oscillospiraceae</taxon>
        <taxon>Sporobacter</taxon>
    </lineage>
</organism>
<dbReference type="Proteomes" id="UP000183995">
    <property type="component" value="Unassembled WGS sequence"/>
</dbReference>
<proteinExistence type="inferred from homology"/>
<dbReference type="SUPFAM" id="SSF56281">
    <property type="entry name" value="Metallo-hydrolase/oxidoreductase"/>
    <property type="match status" value="1"/>
</dbReference>
<dbReference type="Pfam" id="PF19583">
    <property type="entry name" value="ODP"/>
    <property type="match status" value="1"/>
</dbReference>
<dbReference type="NCBIfam" id="NF008887">
    <property type="entry name" value="PRK11921.1"/>
    <property type="match status" value="1"/>
</dbReference>
<dbReference type="GO" id="GO:0009055">
    <property type="term" value="F:electron transfer activity"/>
    <property type="evidence" value="ECO:0007669"/>
    <property type="project" value="InterPro"/>
</dbReference>
<dbReference type="OrthoDB" id="9807946at2"/>
<evidence type="ECO:0000259" key="2">
    <source>
        <dbReference type="PROSITE" id="PS50902"/>
    </source>
</evidence>
<feature type="domain" description="Flavodoxin-like" evidence="2">
    <location>
        <begin position="253"/>
        <end position="393"/>
    </location>
</feature>
<dbReference type="InterPro" id="IPR016440">
    <property type="entry name" value="Rubredoxin-O_OxRdtase"/>
</dbReference>
<dbReference type="PROSITE" id="PS50902">
    <property type="entry name" value="FLAVODOXIN_LIKE"/>
    <property type="match status" value="1"/>
</dbReference>
<dbReference type="PANTHER" id="PTHR43717">
    <property type="entry name" value="ANAEROBIC NITRIC OXIDE REDUCTASE FLAVORUBREDOXIN"/>
    <property type="match status" value="1"/>
</dbReference>
<accession>A0A1M5ZFU4</accession>
<evidence type="ECO:0000256" key="1">
    <source>
        <dbReference type="ARBA" id="ARBA00007121"/>
    </source>
</evidence>
<dbReference type="EMBL" id="FQXV01000019">
    <property type="protein sequence ID" value="SHI23107.1"/>
    <property type="molecule type" value="Genomic_DNA"/>
</dbReference>
<reference evidence="3 4" key="1">
    <citation type="submission" date="2016-11" db="EMBL/GenBank/DDBJ databases">
        <authorList>
            <person name="Jaros S."/>
            <person name="Januszkiewicz K."/>
            <person name="Wedrychowicz H."/>
        </authorList>
    </citation>
    <scope>NUCLEOTIDE SEQUENCE [LARGE SCALE GENOMIC DNA]</scope>
    <source>
        <strain evidence="3 4">DSM 10068</strain>
    </source>
</reference>
<dbReference type="Gene3D" id="3.40.50.360">
    <property type="match status" value="1"/>
</dbReference>
<dbReference type="SMART" id="SM00849">
    <property type="entry name" value="Lactamase_B"/>
    <property type="match status" value="1"/>
</dbReference>
<dbReference type="InterPro" id="IPR036866">
    <property type="entry name" value="RibonucZ/Hydroxyglut_hydro"/>
</dbReference>
<dbReference type="InterPro" id="IPR029039">
    <property type="entry name" value="Flavoprotein-like_sf"/>
</dbReference>
<dbReference type="GO" id="GO:0046872">
    <property type="term" value="F:metal ion binding"/>
    <property type="evidence" value="ECO:0007669"/>
    <property type="project" value="InterPro"/>
</dbReference>
<dbReference type="SUPFAM" id="SSF52218">
    <property type="entry name" value="Flavoproteins"/>
    <property type="match status" value="1"/>
</dbReference>